<dbReference type="FunFam" id="3.90.1010.10:FF:000002">
    <property type="entry name" value="Iron-sulfur cluster assembly scaffold protein NifU"/>
    <property type="match status" value="1"/>
</dbReference>
<dbReference type="Proteomes" id="UP000552709">
    <property type="component" value="Unassembled WGS sequence"/>
</dbReference>
<dbReference type="GO" id="GO:0016226">
    <property type="term" value="P:iron-sulfur cluster assembly"/>
    <property type="evidence" value="ECO:0007669"/>
    <property type="project" value="InterPro"/>
</dbReference>
<dbReference type="Pfam" id="PF01592">
    <property type="entry name" value="NifU_N"/>
    <property type="match status" value="1"/>
</dbReference>
<dbReference type="GO" id="GO:0005506">
    <property type="term" value="F:iron ion binding"/>
    <property type="evidence" value="ECO:0007669"/>
    <property type="project" value="InterPro"/>
</dbReference>
<protein>
    <submittedName>
        <fullName evidence="3">Nitrogen fixation NifU-like protein</fullName>
    </submittedName>
</protein>
<dbReference type="CDD" id="cd06664">
    <property type="entry name" value="IscU_like"/>
    <property type="match status" value="1"/>
</dbReference>
<evidence type="ECO:0000313" key="3">
    <source>
        <dbReference type="EMBL" id="MBB5360936.1"/>
    </source>
</evidence>
<dbReference type="RefSeq" id="WP_229789501.1">
    <property type="nucleotide sequence ID" value="NZ_JACHFL010000001.1"/>
</dbReference>
<dbReference type="AlphaFoldDB" id="A0A7W8JPQ6"/>
<organism evidence="3 4">
    <name type="scientific">Deinococcus humi</name>
    <dbReference type="NCBI Taxonomy" id="662880"/>
    <lineage>
        <taxon>Bacteria</taxon>
        <taxon>Thermotogati</taxon>
        <taxon>Deinococcota</taxon>
        <taxon>Deinococci</taxon>
        <taxon>Deinococcales</taxon>
        <taxon>Deinococcaceae</taxon>
        <taxon>Deinococcus</taxon>
    </lineage>
</organism>
<accession>A0A7W8JPQ6</accession>
<name>A0A7W8JPQ6_9DEIO</name>
<comment type="caution">
    <text evidence="3">The sequence shown here is derived from an EMBL/GenBank/DDBJ whole genome shotgun (WGS) entry which is preliminary data.</text>
</comment>
<evidence type="ECO:0000256" key="1">
    <source>
        <dbReference type="ARBA" id="ARBA00006420"/>
    </source>
</evidence>
<dbReference type="SUPFAM" id="SSF82649">
    <property type="entry name" value="SufE/NifU"/>
    <property type="match status" value="1"/>
</dbReference>
<evidence type="ECO:0000313" key="4">
    <source>
        <dbReference type="Proteomes" id="UP000552709"/>
    </source>
</evidence>
<gene>
    <name evidence="3" type="ORF">HNQ08_000007</name>
</gene>
<evidence type="ECO:0000259" key="2">
    <source>
        <dbReference type="Pfam" id="PF01592"/>
    </source>
</evidence>
<dbReference type="GO" id="GO:0051536">
    <property type="term" value="F:iron-sulfur cluster binding"/>
    <property type="evidence" value="ECO:0007669"/>
    <property type="project" value="InterPro"/>
</dbReference>
<sequence length="149" mass="16035">MTPPDSAMQALYKQVVMEHYRRPRNFGNLPDATHAEGGHNPSCGDQLQLMLRLDGDRIEDARFTAQGCAISVASASLMTGALKGKTVQEASALILAFTGMVRSGEAAPELGDLAALRGVHTLHTRVKCATLPWQTLQVLLEQVRPQDGA</sequence>
<dbReference type="PANTHER" id="PTHR10093">
    <property type="entry name" value="IRON-SULFUR CLUSTER ASSEMBLY ENZYME NIFU HOMOLOG"/>
    <property type="match status" value="1"/>
</dbReference>
<dbReference type="NCBIfam" id="TIGR01994">
    <property type="entry name" value="SUF_scaf_2"/>
    <property type="match status" value="1"/>
</dbReference>
<feature type="domain" description="NIF system FeS cluster assembly NifU N-terminal" evidence="2">
    <location>
        <begin position="12"/>
        <end position="93"/>
    </location>
</feature>
<reference evidence="3 4" key="1">
    <citation type="submission" date="2020-08" db="EMBL/GenBank/DDBJ databases">
        <title>Genomic Encyclopedia of Type Strains, Phase IV (KMG-IV): sequencing the most valuable type-strain genomes for metagenomic binning, comparative biology and taxonomic classification.</title>
        <authorList>
            <person name="Goeker M."/>
        </authorList>
    </citation>
    <scope>NUCLEOTIDE SEQUENCE [LARGE SCALE GENOMIC DNA]</scope>
    <source>
        <strain evidence="3 4">DSM 27939</strain>
    </source>
</reference>
<dbReference type="Gene3D" id="3.90.1010.10">
    <property type="match status" value="1"/>
</dbReference>
<comment type="similarity">
    <text evidence="1">Belongs to the NifU family.</text>
</comment>
<dbReference type="EMBL" id="JACHFL010000001">
    <property type="protein sequence ID" value="MBB5360936.1"/>
    <property type="molecule type" value="Genomic_DNA"/>
</dbReference>
<dbReference type="InterPro" id="IPR002871">
    <property type="entry name" value="NIF_FeS_clus_asmbl_NifU_N"/>
</dbReference>
<keyword evidence="4" id="KW-1185">Reference proteome</keyword>
<proteinExistence type="inferred from homology"/>